<evidence type="ECO:0000313" key="4">
    <source>
        <dbReference type="Proteomes" id="UP000186609"/>
    </source>
</evidence>
<evidence type="ECO:0000259" key="2">
    <source>
        <dbReference type="Pfam" id="PF00174"/>
    </source>
</evidence>
<dbReference type="InterPro" id="IPR000572">
    <property type="entry name" value="OxRdtase_Mopterin-bd_dom"/>
</dbReference>
<dbReference type="Pfam" id="PF00174">
    <property type="entry name" value="Oxidored_molyb"/>
    <property type="match status" value="1"/>
</dbReference>
<organism evidence="3 4">
    <name type="scientific">Rhodoferax koreensis</name>
    <dbReference type="NCBI Taxonomy" id="1842727"/>
    <lineage>
        <taxon>Bacteria</taxon>
        <taxon>Pseudomonadati</taxon>
        <taxon>Pseudomonadota</taxon>
        <taxon>Betaproteobacteria</taxon>
        <taxon>Burkholderiales</taxon>
        <taxon>Comamonadaceae</taxon>
        <taxon>Rhodoferax</taxon>
    </lineage>
</organism>
<sequence>MCKRNFLKSLIALSAMPLGSGPLGAAEAEPGGPVILSVSGKIRGAGPVDFDARALEALGTREIRTRTQWLTAPADWSGVPLDKVLASVGAAGDSLRLRALNDYSVTVPMADVVRFGPILASRLNGKGLSVRDRGPLILIYPFDHFPELNAQVYHDRAVWQLREIVVE</sequence>
<feature type="domain" description="Oxidoreductase molybdopterin-binding" evidence="2">
    <location>
        <begin position="66"/>
        <end position="141"/>
    </location>
</feature>
<evidence type="ECO:0000256" key="1">
    <source>
        <dbReference type="SAM" id="SignalP"/>
    </source>
</evidence>
<dbReference type="AlphaFoldDB" id="A0A1P8JUN5"/>
<dbReference type="KEGG" id="rhy:RD110_09890"/>
<protein>
    <recommendedName>
        <fullName evidence="2">Oxidoreductase molybdopterin-binding domain-containing protein</fullName>
    </recommendedName>
</protein>
<gene>
    <name evidence="3" type="ORF">RD110_09890</name>
</gene>
<keyword evidence="4" id="KW-1185">Reference proteome</keyword>
<feature type="signal peptide" evidence="1">
    <location>
        <begin position="1"/>
        <end position="25"/>
    </location>
</feature>
<proteinExistence type="predicted"/>
<dbReference type="SUPFAM" id="SSF56524">
    <property type="entry name" value="Oxidoreductase molybdopterin-binding domain"/>
    <property type="match status" value="1"/>
</dbReference>
<name>A0A1P8JUN5_9BURK</name>
<dbReference type="STRING" id="1842727.RD110_09890"/>
<dbReference type="Proteomes" id="UP000186609">
    <property type="component" value="Chromosome"/>
</dbReference>
<keyword evidence="1" id="KW-0732">Signal</keyword>
<evidence type="ECO:0000313" key="3">
    <source>
        <dbReference type="EMBL" id="APW37462.1"/>
    </source>
</evidence>
<dbReference type="Gene3D" id="3.90.420.10">
    <property type="entry name" value="Oxidoreductase, molybdopterin-binding domain"/>
    <property type="match status" value="1"/>
</dbReference>
<dbReference type="EMBL" id="CP019236">
    <property type="protein sequence ID" value="APW37462.1"/>
    <property type="molecule type" value="Genomic_DNA"/>
</dbReference>
<dbReference type="InterPro" id="IPR036374">
    <property type="entry name" value="OxRdtase_Mopterin-bd_sf"/>
</dbReference>
<feature type="chain" id="PRO_5012817492" description="Oxidoreductase molybdopterin-binding domain-containing protein" evidence="1">
    <location>
        <begin position="26"/>
        <end position="167"/>
    </location>
</feature>
<accession>A0A1P8JUN5</accession>
<reference evidence="3 4" key="1">
    <citation type="submission" date="2017-01" db="EMBL/GenBank/DDBJ databases">
        <authorList>
            <person name="Mah S.A."/>
            <person name="Swanson W.J."/>
            <person name="Moy G.W."/>
            <person name="Vacquier V.D."/>
        </authorList>
    </citation>
    <scope>NUCLEOTIDE SEQUENCE [LARGE SCALE GENOMIC DNA]</scope>
    <source>
        <strain evidence="3 4">DCY110</strain>
    </source>
</reference>